<dbReference type="Proteomes" id="UP001623592">
    <property type="component" value="Unassembled WGS sequence"/>
</dbReference>
<evidence type="ECO:0000313" key="1">
    <source>
        <dbReference type="EMBL" id="MFL0251390.1"/>
    </source>
</evidence>
<sequence>MFAKIDYGEFNKQMRAYIALPDKERKQAYLELLKENRTLKSSPIAVKTANNINNDYKIEADILNVVLFKRRIIEGGKSKGEIVWDAISYEPNVKEALKTLVKREINGTGLKDFKAVVDKVDELMEQINHFKVNYEVPESKVLE</sequence>
<evidence type="ECO:0000313" key="2">
    <source>
        <dbReference type="Proteomes" id="UP001623592"/>
    </source>
</evidence>
<reference evidence="1 2" key="1">
    <citation type="submission" date="2024-11" db="EMBL/GenBank/DDBJ databases">
        <authorList>
            <person name="Heng Y.C."/>
            <person name="Lim A.C.H."/>
            <person name="Lee J.K.Y."/>
            <person name="Kittelmann S."/>
        </authorList>
    </citation>
    <scope>NUCLEOTIDE SEQUENCE [LARGE SCALE GENOMIC DNA]</scope>
    <source>
        <strain evidence="1 2">WILCCON 0114</strain>
    </source>
</reference>
<dbReference type="EMBL" id="JBJIAA010000010">
    <property type="protein sequence ID" value="MFL0251390.1"/>
    <property type="molecule type" value="Genomic_DNA"/>
</dbReference>
<dbReference type="RefSeq" id="WP_406788045.1">
    <property type="nucleotide sequence ID" value="NZ_JBJIAA010000010.1"/>
</dbReference>
<proteinExistence type="predicted"/>
<protein>
    <submittedName>
        <fullName evidence="1">Uncharacterized protein</fullName>
    </submittedName>
</protein>
<keyword evidence="2" id="KW-1185">Reference proteome</keyword>
<gene>
    <name evidence="1" type="ORF">ACJDT4_13280</name>
</gene>
<accession>A0ABW8TIS9</accession>
<organism evidence="1 2">
    <name type="scientific">Clostridium neuense</name>
    <dbReference type="NCBI Taxonomy" id="1728934"/>
    <lineage>
        <taxon>Bacteria</taxon>
        <taxon>Bacillati</taxon>
        <taxon>Bacillota</taxon>
        <taxon>Clostridia</taxon>
        <taxon>Eubacteriales</taxon>
        <taxon>Clostridiaceae</taxon>
        <taxon>Clostridium</taxon>
    </lineage>
</organism>
<name>A0ABW8TIS9_9CLOT</name>
<comment type="caution">
    <text evidence="1">The sequence shown here is derived from an EMBL/GenBank/DDBJ whole genome shotgun (WGS) entry which is preliminary data.</text>
</comment>